<evidence type="ECO:0000256" key="5">
    <source>
        <dbReference type="ARBA" id="ARBA00023136"/>
    </source>
</evidence>
<dbReference type="GO" id="GO:0022857">
    <property type="term" value="F:transmembrane transporter activity"/>
    <property type="evidence" value="ECO:0007669"/>
    <property type="project" value="TreeGrafter"/>
</dbReference>
<feature type="transmembrane region" description="Helical" evidence="6">
    <location>
        <begin position="347"/>
        <end position="368"/>
    </location>
</feature>
<evidence type="ECO:0000259" key="8">
    <source>
        <dbReference type="Pfam" id="PF12704"/>
    </source>
</evidence>
<dbReference type="GO" id="GO:0005886">
    <property type="term" value="C:plasma membrane"/>
    <property type="evidence" value="ECO:0007669"/>
    <property type="project" value="UniProtKB-SubCell"/>
</dbReference>
<accession>A0A150X7G1</accession>
<dbReference type="InterPro" id="IPR025857">
    <property type="entry name" value="MacB_PCD"/>
</dbReference>
<keyword evidence="3 6" id="KW-0812">Transmembrane</keyword>
<feature type="transmembrane region" description="Helical" evidence="6">
    <location>
        <begin position="776"/>
        <end position="798"/>
    </location>
</feature>
<feature type="transmembrane region" description="Helical" evidence="6">
    <location>
        <begin position="693"/>
        <end position="718"/>
    </location>
</feature>
<feature type="domain" description="ABC3 transporter permease C-terminal" evidence="7">
    <location>
        <begin position="296"/>
        <end position="406"/>
    </location>
</feature>
<feature type="transmembrane region" description="Helical" evidence="6">
    <location>
        <begin position="291"/>
        <end position="313"/>
    </location>
</feature>
<feature type="transmembrane region" description="Helical" evidence="6">
    <location>
        <begin position="21"/>
        <end position="43"/>
    </location>
</feature>
<keyword evidence="5 6" id="KW-0472">Membrane</keyword>
<evidence type="ECO:0000259" key="7">
    <source>
        <dbReference type="Pfam" id="PF02687"/>
    </source>
</evidence>
<reference evidence="9" key="1">
    <citation type="submission" date="2016-01" db="EMBL/GenBank/DDBJ databases">
        <title>Genome sequencing of Roseivirga ehrenbergii KMM 6017.</title>
        <authorList>
            <person name="Selvaratnam C."/>
            <person name="Thevarajoo S."/>
            <person name="Goh K.M."/>
            <person name="Ee R."/>
            <person name="Chan K.-G."/>
            <person name="Chong C.S."/>
        </authorList>
    </citation>
    <scope>NUCLEOTIDE SEQUENCE [LARGE SCALE GENOMIC DNA]</scope>
    <source>
        <strain evidence="9">KMM 6017</strain>
    </source>
</reference>
<dbReference type="Proteomes" id="UP000075583">
    <property type="component" value="Unassembled WGS sequence"/>
</dbReference>
<protein>
    <recommendedName>
        <fullName evidence="11">ABC transporter permease</fullName>
    </recommendedName>
</protein>
<dbReference type="STRING" id="279360.MB14_05310"/>
<feature type="domain" description="ABC3 transporter permease C-terminal" evidence="7">
    <location>
        <begin position="695"/>
        <end position="809"/>
    </location>
</feature>
<comment type="subcellular location">
    <subcellularLocation>
        <location evidence="1">Cell membrane</location>
        <topology evidence="1">Multi-pass membrane protein</topology>
    </subcellularLocation>
</comment>
<keyword evidence="4 6" id="KW-1133">Transmembrane helix</keyword>
<proteinExistence type="predicted"/>
<dbReference type="Pfam" id="PF02687">
    <property type="entry name" value="FtsX"/>
    <property type="match status" value="2"/>
</dbReference>
<evidence type="ECO:0000313" key="9">
    <source>
        <dbReference type="EMBL" id="KYG74626.1"/>
    </source>
</evidence>
<dbReference type="PANTHER" id="PTHR30572:SF18">
    <property type="entry name" value="ABC-TYPE MACROLIDE FAMILY EXPORT SYSTEM PERMEASE COMPONENT 2"/>
    <property type="match status" value="1"/>
</dbReference>
<keyword evidence="10" id="KW-1185">Reference proteome</keyword>
<keyword evidence="2" id="KW-1003">Cell membrane</keyword>
<dbReference type="RefSeq" id="WP_062591818.1">
    <property type="nucleotide sequence ID" value="NZ_LQZQ01000045.1"/>
</dbReference>
<sequence>MFKNYFKTTLRSLRKNKTLSVVNILGLSIGLAASIFILEYAFFQLSFDKYHSKSDQIYRVINERFEGDQLLQRGQITYSAVGPQMAEDYPEILNHTTINPFVENVFLYDNKPTKIASSFLVEPSFFEMFDVEVLAGNPETMVSENYQIILTESMAEKIFQTSNANWTSYLGTVLEMGSQRSKWQLSGIVADPPANSSLQYEALLSRVTLFSLWGESARFSWTNSDYYHYVELSKNVDYRRFQEKFVSFSEKYLRGGEGTQTVEKFHLQPLSDVHLYSDYEYEIHQTSDGRMMWILIIIAGFIMIMAWVNYVNLTTSKSLQRAKEVGVRKVVGASRPQLIRQYLTESIMLNLLAFVLGITLIQVFQIPFNNLIGERLSLLEFATMEIGSLSMIFWMILVLLLGALGSGIYPAFVLSGIKPSETLKGEYGKSTQGRILRKSLVTFQFILSTALIAGTYLVMKQTQFMKSQDLGVNMEQVITVEGPSLANFDTTIVSHMNAFLNELEQNAHIIKAGTSSNVFGGRMPRVFDVRRLGQTEEHMLNRLGANYGFFDVYQINFLAGRPFRPEDHKEDPRLIDAAIINEKALKVLGFKTAEEAVNKKLLFFGQEWTIVGITDDFHHRSLKESIEPMLILPIYFGYSDTYQIRVNADNMSQTIAYIEQTYNEFYPEDVFEYGFMDARFNNLYKSDEQFGKIFNLFSLLAIAIACLGLFGLVGYTAVQRTKEIGIRKVLGASIADILQMLSREFLWLILLANFIGLPLVYFAAQSWLEGYAFRTNIGWLFFVLPVVTVAVISLGIVIGQTLKTARMNPIRSLRYE</sequence>
<organism evidence="9 10">
    <name type="scientific">Roseivirga ehrenbergii (strain DSM 102268 / JCM 13514 / KCTC 12282 / NCIMB 14502 / KMM 6017)</name>
    <dbReference type="NCBI Taxonomy" id="279360"/>
    <lineage>
        <taxon>Bacteria</taxon>
        <taxon>Pseudomonadati</taxon>
        <taxon>Bacteroidota</taxon>
        <taxon>Cytophagia</taxon>
        <taxon>Cytophagales</taxon>
        <taxon>Roseivirgaceae</taxon>
        <taxon>Roseivirga</taxon>
    </lineage>
</organism>
<feature type="domain" description="MacB-like periplasmic core" evidence="8">
    <location>
        <begin position="520"/>
        <end position="646"/>
    </location>
</feature>
<evidence type="ECO:0008006" key="11">
    <source>
        <dbReference type="Google" id="ProtNLM"/>
    </source>
</evidence>
<dbReference type="OrthoDB" id="5933722at2"/>
<feature type="transmembrane region" description="Helical" evidence="6">
    <location>
        <begin position="745"/>
        <end position="764"/>
    </location>
</feature>
<comment type="caution">
    <text evidence="9">The sequence shown here is derived from an EMBL/GenBank/DDBJ whole genome shotgun (WGS) entry which is preliminary data.</text>
</comment>
<feature type="transmembrane region" description="Helical" evidence="6">
    <location>
        <begin position="388"/>
        <end position="414"/>
    </location>
</feature>
<feature type="transmembrane region" description="Helical" evidence="6">
    <location>
        <begin position="435"/>
        <end position="459"/>
    </location>
</feature>
<gene>
    <name evidence="9" type="ORF">MB14_05310</name>
</gene>
<name>A0A150X7G1_ROSEK</name>
<dbReference type="InterPro" id="IPR050250">
    <property type="entry name" value="Macrolide_Exporter_MacB"/>
</dbReference>
<evidence type="ECO:0000256" key="6">
    <source>
        <dbReference type="SAM" id="Phobius"/>
    </source>
</evidence>
<evidence type="ECO:0000256" key="3">
    <source>
        <dbReference type="ARBA" id="ARBA00022692"/>
    </source>
</evidence>
<dbReference type="AlphaFoldDB" id="A0A150X7G1"/>
<evidence type="ECO:0000313" key="10">
    <source>
        <dbReference type="Proteomes" id="UP000075583"/>
    </source>
</evidence>
<evidence type="ECO:0000256" key="2">
    <source>
        <dbReference type="ARBA" id="ARBA00022475"/>
    </source>
</evidence>
<evidence type="ECO:0000256" key="4">
    <source>
        <dbReference type="ARBA" id="ARBA00022989"/>
    </source>
</evidence>
<dbReference type="Pfam" id="PF12704">
    <property type="entry name" value="MacB_PCD"/>
    <property type="match status" value="2"/>
</dbReference>
<dbReference type="InterPro" id="IPR003838">
    <property type="entry name" value="ABC3_permease_C"/>
</dbReference>
<dbReference type="PANTHER" id="PTHR30572">
    <property type="entry name" value="MEMBRANE COMPONENT OF TRANSPORTER-RELATED"/>
    <property type="match status" value="1"/>
</dbReference>
<dbReference type="EMBL" id="LQZQ01000045">
    <property type="protein sequence ID" value="KYG74626.1"/>
    <property type="molecule type" value="Genomic_DNA"/>
</dbReference>
<evidence type="ECO:0000256" key="1">
    <source>
        <dbReference type="ARBA" id="ARBA00004651"/>
    </source>
</evidence>
<feature type="domain" description="MacB-like periplasmic core" evidence="8">
    <location>
        <begin position="20"/>
        <end position="244"/>
    </location>
</feature>